<keyword evidence="7 15" id="KW-1133">Transmembrane helix</keyword>
<evidence type="ECO:0000259" key="16">
    <source>
        <dbReference type="SMART" id="SM00079"/>
    </source>
</evidence>
<comment type="subcellular location">
    <subcellularLocation>
        <location evidence="1">Membrane</location>
        <topology evidence="1">Multi-pass membrane protein</topology>
    </subcellularLocation>
</comment>
<feature type="transmembrane region" description="Helical" evidence="15">
    <location>
        <begin position="806"/>
        <end position="824"/>
    </location>
</feature>
<comment type="caution">
    <text evidence="17">The sequence shown here is derived from an EMBL/GenBank/DDBJ whole genome shotgun (WGS) entry which is preliminary data.</text>
</comment>
<dbReference type="Pfam" id="PF00060">
    <property type="entry name" value="Lig_chan"/>
    <property type="match status" value="1"/>
</dbReference>
<dbReference type="AlphaFoldDB" id="A0AAD4ZG24"/>
<dbReference type="InterPro" id="IPR028082">
    <property type="entry name" value="Peripla_BP_I"/>
</dbReference>
<feature type="transmembrane region" description="Helical" evidence="15">
    <location>
        <begin position="745"/>
        <end position="764"/>
    </location>
</feature>
<dbReference type="InterPro" id="IPR001320">
    <property type="entry name" value="Iontro_rcpt_C"/>
</dbReference>
<keyword evidence="12" id="KW-1071">Ligand-gated ion channel</keyword>
<dbReference type="FunFam" id="1.10.287.70:FF:000037">
    <property type="entry name" value="Glutamate receptor"/>
    <property type="match status" value="1"/>
</dbReference>
<feature type="domain" description="Ionotropic glutamate receptor C-terminal" evidence="16">
    <location>
        <begin position="623"/>
        <end position="956"/>
    </location>
</feature>
<keyword evidence="18" id="KW-1185">Reference proteome</keyword>
<dbReference type="Pfam" id="PF10613">
    <property type="entry name" value="Lig_chan-Glu_bd"/>
    <property type="match status" value="1"/>
</dbReference>
<organism evidence="17 18">
    <name type="scientific">Prunus dulcis</name>
    <name type="common">Almond</name>
    <name type="synonym">Amygdalus dulcis</name>
    <dbReference type="NCBI Taxonomy" id="3755"/>
    <lineage>
        <taxon>Eukaryota</taxon>
        <taxon>Viridiplantae</taxon>
        <taxon>Streptophyta</taxon>
        <taxon>Embryophyta</taxon>
        <taxon>Tracheophyta</taxon>
        <taxon>Spermatophyta</taxon>
        <taxon>Magnoliopsida</taxon>
        <taxon>eudicotyledons</taxon>
        <taxon>Gunneridae</taxon>
        <taxon>Pentapetalae</taxon>
        <taxon>rosids</taxon>
        <taxon>fabids</taxon>
        <taxon>Rosales</taxon>
        <taxon>Rosaceae</taxon>
        <taxon>Amygdaloideae</taxon>
        <taxon>Amygdaleae</taxon>
        <taxon>Prunus</taxon>
    </lineage>
</organism>
<dbReference type="SMART" id="SM00079">
    <property type="entry name" value="PBPe"/>
    <property type="match status" value="1"/>
</dbReference>
<protein>
    <recommendedName>
        <fullName evidence="16">Ionotropic glutamate receptor C-terminal domain-containing protein</fullName>
    </recommendedName>
</protein>
<dbReference type="Gene3D" id="3.40.190.10">
    <property type="entry name" value="Periplasmic binding protein-like II"/>
    <property type="match status" value="2"/>
</dbReference>
<comment type="function">
    <text evidence="14">Glutamate-gated receptor that probably acts as a non-selective cation channel. May be involved in light-signal transduction and calcium homeostasis via the regulation of calcium influx into cells.</text>
</comment>
<dbReference type="CDD" id="cd13686">
    <property type="entry name" value="GluR_Plant"/>
    <property type="match status" value="1"/>
</dbReference>
<evidence type="ECO:0000256" key="10">
    <source>
        <dbReference type="ARBA" id="ARBA00023170"/>
    </source>
</evidence>
<keyword evidence="11" id="KW-0325">Glycoprotein</keyword>
<keyword evidence="8" id="KW-0406">Ion transport</keyword>
<dbReference type="CDD" id="cd19990">
    <property type="entry name" value="PBP1_GABAb_receptor_plant"/>
    <property type="match status" value="1"/>
</dbReference>
<comment type="similarity">
    <text evidence="2">Belongs to the glutamate-gated ion channel (TC 1.A.10.1) family.</text>
</comment>
<dbReference type="GO" id="GO:0015276">
    <property type="term" value="F:ligand-gated monoatomic ion channel activity"/>
    <property type="evidence" value="ECO:0007669"/>
    <property type="project" value="InterPro"/>
</dbReference>
<evidence type="ECO:0000256" key="4">
    <source>
        <dbReference type="ARBA" id="ARBA00022448"/>
    </source>
</evidence>
<dbReference type="FunFam" id="3.40.190.10:FF:000103">
    <property type="entry name" value="Glutamate receptor"/>
    <property type="match status" value="1"/>
</dbReference>
<keyword evidence="5 15" id="KW-0812">Transmembrane</keyword>
<keyword evidence="4" id="KW-0813">Transport</keyword>
<dbReference type="InterPro" id="IPR044440">
    <property type="entry name" value="GABAb_receptor_plant_PBP1"/>
</dbReference>
<name>A0AAD4ZG24_PRUDU</name>
<evidence type="ECO:0000313" key="18">
    <source>
        <dbReference type="Proteomes" id="UP001054821"/>
    </source>
</evidence>
<dbReference type="GO" id="GO:0016020">
    <property type="term" value="C:membrane"/>
    <property type="evidence" value="ECO:0007669"/>
    <property type="project" value="UniProtKB-SubCell"/>
</dbReference>
<sequence>MNFLHSKDLSVIESSMQGVLGLKSYIPASASLQNLTTRLRRKFFMEDPNIEIRELTAEEIWAYDATWVLAEAVERARISQTSQENIELDLLDDLNDIRSSKHGVKLLRQILESRFKGLSGETQYINGKLNSCAFEMADTDQVLNQTIEKQKLSWSLVYMEFQGKKQTILCLSFVTLFGLLGLLCAEIDGSPNIVVEEVHVGLILDMGSREGKIIFSCISTALSDFYHLHNNYSTRVILHTRDSKGKALHALSAALNLLDKIKVEAIIGAQTRMEANLLAELGEEAKVPVLSLSGLRTSPFGAPGEYPFFVEITQDETSQVTATSGLIEMFKWRDVILLYENTDYGRDIIPFFINSIEEANVTIVYKSCIAASSADEQIIEELRNLTKLKTTVFVVHASHFLVPRLFLNAKKLGLLSEGYAWIMTSTSMNFLHFSMDPSVIESTQGVLGLKSYTPASTRLHNLTSRLRRIFYMQDPNIEVSAVTPDGIWAYDATWALAEAVERTWTSTGLNLMNLNNITSSKHGLLLLQEILQTRFKGLSIEEIQYPNGKLVSSAFEIVNVIGKGERRVGFWPCEEKHTRDSYPLNNRRNLLSTNDLETIIWPGGSSTIPRGSKMQVSTSSEIKLRVGVPVKKGFNELVHMNHDIQTNRTYFTGFCIDVFQAAISKLPYKVNYEFVPFDVSSVTYNDLVYQVFNQTFDAVVGDTTITSVRSQNVGFTIPYSDLGVGMLVSNENEDMWIFLRPLSTALWITSAGFFILTGFVVWVIERPVNPEFQGTPSQQIGTILWFAFSTLVFAHRQKLLNNLAKFVVIIWVFAVLILTSSYTATLTSIMTVNQIRLNSGGDYIGYQSGSFTQGVVKNLNFKGLKPYNSVEEYALALSSGSKHGGVSAIVDEVPFIKIFLAHYPTGYSMIKPESSTNGFGFVFPKGSKLVHDMSMQIEQMREEGKLMEMEKVWFDKRTILMFDNTTSDPNTLNFHTFRGLFLITGVSSAFAIFIFIIFPLKEKWYAVKKFRFRYQVREKLQRVRKFFSRKVSNETEENQSTDSA</sequence>
<dbReference type="EMBL" id="JAJFAZ020000002">
    <property type="protein sequence ID" value="KAI5344559.1"/>
    <property type="molecule type" value="Genomic_DNA"/>
</dbReference>
<evidence type="ECO:0000256" key="1">
    <source>
        <dbReference type="ARBA" id="ARBA00004141"/>
    </source>
</evidence>
<evidence type="ECO:0000256" key="3">
    <source>
        <dbReference type="ARBA" id="ARBA00011095"/>
    </source>
</evidence>
<dbReference type="InterPro" id="IPR001828">
    <property type="entry name" value="ANF_lig-bd_rcpt"/>
</dbReference>
<keyword evidence="10" id="KW-0675">Receptor</keyword>
<evidence type="ECO:0000256" key="12">
    <source>
        <dbReference type="ARBA" id="ARBA00023286"/>
    </source>
</evidence>
<evidence type="ECO:0000256" key="5">
    <source>
        <dbReference type="ARBA" id="ARBA00022692"/>
    </source>
</evidence>
<reference evidence="17 18" key="1">
    <citation type="journal article" date="2022" name="G3 (Bethesda)">
        <title>Whole-genome sequence and methylome profiling of the almond [Prunus dulcis (Mill.) D.A. Webb] cultivar 'Nonpareil'.</title>
        <authorList>
            <person name="D'Amico-Willman K.M."/>
            <person name="Ouma W.Z."/>
            <person name="Meulia T."/>
            <person name="Sideli G.M."/>
            <person name="Gradziel T.M."/>
            <person name="Fresnedo-Ramirez J."/>
        </authorList>
    </citation>
    <scope>NUCLEOTIDE SEQUENCE [LARGE SCALE GENOMIC DNA]</scope>
    <source>
        <strain evidence="17">Clone GOH B32 T37-40</strain>
    </source>
</reference>
<evidence type="ECO:0000313" key="17">
    <source>
        <dbReference type="EMBL" id="KAI5344559.1"/>
    </source>
</evidence>
<evidence type="ECO:0000256" key="7">
    <source>
        <dbReference type="ARBA" id="ARBA00022989"/>
    </source>
</evidence>
<dbReference type="Proteomes" id="UP001054821">
    <property type="component" value="Chromosome 2"/>
</dbReference>
<dbReference type="InterPro" id="IPR015683">
    <property type="entry name" value="Ionotropic_Glu_rcpt"/>
</dbReference>
<accession>A0AAD4ZG24</accession>
<dbReference type="SUPFAM" id="SSF53822">
    <property type="entry name" value="Periplasmic binding protein-like I"/>
    <property type="match status" value="2"/>
</dbReference>
<dbReference type="SUPFAM" id="SSF53850">
    <property type="entry name" value="Periplasmic binding protein-like II"/>
    <property type="match status" value="1"/>
</dbReference>
<gene>
    <name evidence="17" type="ORF">L3X38_012436</name>
</gene>
<dbReference type="Gene3D" id="1.10.287.70">
    <property type="match status" value="1"/>
</dbReference>
<evidence type="ECO:0000256" key="15">
    <source>
        <dbReference type="SAM" id="Phobius"/>
    </source>
</evidence>
<evidence type="ECO:0000256" key="8">
    <source>
        <dbReference type="ARBA" id="ARBA00023065"/>
    </source>
</evidence>
<evidence type="ECO:0000256" key="14">
    <source>
        <dbReference type="ARBA" id="ARBA00049638"/>
    </source>
</evidence>
<evidence type="ECO:0000256" key="9">
    <source>
        <dbReference type="ARBA" id="ARBA00023136"/>
    </source>
</evidence>
<evidence type="ECO:0000256" key="2">
    <source>
        <dbReference type="ARBA" id="ARBA00008685"/>
    </source>
</evidence>
<evidence type="ECO:0000256" key="6">
    <source>
        <dbReference type="ARBA" id="ARBA00022729"/>
    </source>
</evidence>
<evidence type="ECO:0000256" key="11">
    <source>
        <dbReference type="ARBA" id="ARBA00023180"/>
    </source>
</evidence>
<dbReference type="Pfam" id="PF01094">
    <property type="entry name" value="ANF_receptor"/>
    <property type="match status" value="2"/>
</dbReference>
<keyword evidence="9 15" id="KW-0472">Membrane</keyword>
<dbReference type="InterPro" id="IPR019594">
    <property type="entry name" value="Glu/Gly-bd"/>
</dbReference>
<dbReference type="PANTHER" id="PTHR34836:SF6">
    <property type="entry name" value="PERIPLASMIC BINDING PROTEIN-LIKE I"/>
    <property type="match status" value="1"/>
</dbReference>
<dbReference type="PANTHER" id="PTHR34836">
    <property type="entry name" value="OS06G0188250 PROTEIN"/>
    <property type="match status" value="1"/>
</dbReference>
<proteinExistence type="inferred from homology"/>
<comment type="subunit">
    <text evidence="3">May form heteromers.</text>
</comment>
<evidence type="ECO:0000256" key="13">
    <source>
        <dbReference type="ARBA" id="ARBA00023303"/>
    </source>
</evidence>
<dbReference type="Gene3D" id="3.40.50.2300">
    <property type="match status" value="4"/>
</dbReference>
<keyword evidence="6" id="KW-0732">Signal</keyword>
<feature type="transmembrane region" description="Helical" evidence="15">
    <location>
        <begin position="979"/>
        <end position="1000"/>
    </location>
</feature>
<keyword evidence="13" id="KW-0407">Ion channel</keyword>